<dbReference type="PROSITE" id="PS50878">
    <property type="entry name" value="RT_POL"/>
    <property type="match status" value="1"/>
</dbReference>
<dbReference type="EMBL" id="PPSL01000003">
    <property type="protein sequence ID" value="PQJ10679.1"/>
    <property type="molecule type" value="Genomic_DNA"/>
</dbReference>
<reference evidence="3 4" key="1">
    <citation type="submission" date="2018-01" db="EMBL/GenBank/DDBJ databases">
        <title>A novel member of the phylum Bacteroidetes isolated from glacier ice.</title>
        <authorList>
            <person name="Liu Q."/>
            <person name="Xin Y.-H."/>
        </authorList>
    </citation>
    <scope>NUCLEOTIDE SEQUENCE [LARGE SCALE GENOMIC DNA]</scope>
    <source>
        <strain evidence="3 4">RB1R16</strain>
    </source>
</reference>
<dbReference type="Proteomes" id="UP000239872">
    <property type="component" value="Unassembled WGS sequence"/>
</dbReference>
<sequence length="532" mass="61984">MFSRFLIHKPARSFYYTMENLPNIWLKTKGYLHITAQIDVEKRKHEILKKVLDPNYVSTYAFYPLIHSIIKERKYKAGGEKGERAHVHIKDGKHLQTAKARPLHYATHLDAIIFGCYAEKIQIQYEIELSKQPQLSESIIAYRKLPLQNEIANKSTIHFANEVFTEVKRQINSTGNSVVLAFDIKNFFPSLDHNILKGIWAKLFSCERLPPDHYNVFKAATQFSYIMLDDLRMSNNGSSKLGYNEKELAKIRNIHGVNAFFESPKHFRDKIKSGEIKLHKYPFRNIDKQPVGIPQGLPISATLANLYLLDFDKAIIKNLVEQLGCFYRRYSDDIIVICTEEQSDHVNKYVTDKMTEFKVEISKAKTEKFHFSRLGNDKNICIKTTNDGKTKNAPLVYLGFEFNGNVIRIKSANLAKFYRRMIDSVRRKAKRAIKQADKIPGSVPIVFRRQLYKLYTTRPLSKTKVFTRHKRLVKNAVGEFRIVSTKKKKLLRSNYLSYARRASEIMNEPAITKQIRNHHRIFNQAIKKHLKR</sequence>
<keyword evidence="4" id="KW-1185">Reference proteome</keyword>
<evidence type="ECO:0000256" key="1">
    <source>
        <dbReference type="ARBA" id="ARBA00034120"/>
    </source>
</evidence>
<dbReference type="SUPFAM" id="SSF56672">
    <property type="entry name" value="DNA/RNA polymerases"/>
    <property type="match status" value="1"/>
</dbReference>
<comment type="similarity">
    <text evidence="1">Belongs to the bacterial reverse transcriptase family.</text>
</comment>
<proteinExistence type="inferred from homology"/>
<evidence type="ECO:0000313" key="4">
    <source>
        <dbReference type="Proteomes" id="UP000239872"/>
    </source>
</evidence>
<organism evidence="3 4">
    <name type="scientific">Flavipsychrobacter stenotrophus</name>
    <dbReference type="NCBI Taxonomy" id="2077091"/>
    <lineage>
        <taxon>Bacteria</taxon>
        <taxon>Pseudomonadati</taxon>
        <taxon>Bacteroidota</taxon>
        <taxon>Chitinophagia</taxon>
        <taxon>Chitinophagales</taxon>
        <taxon>Chitinophagaceae</taxon>
        <taxon>Flavipsychrobacter</taxon>
    </lineage>
</organism>
<feature type="domain" description="Reverse transcriptase" evidence="2">
    <location>
        <begin position="1"/>
        <end position="402"/>
    </location>
</feature>
<gene>
    <name evidence="3" type="ORF">CJD36_011955</name>
</gene>
<evidence type="ECO:0000313" key="3">
    <source>
        <dbReference type="EMBL" id="PQJ10679.1"/>
    </source>
</evidence>
<protein>
    <recommendedName>
        <fullName evidence="2">Reverse transcriptase domain-containing protein</fullName>
    </recommendedName>
</protein>
<accession>A0A2S7SUS9</accession>
<dbReference type="AlphaFoldDB" id="A0A2S7SUS9"/>
<comment type="caution">
    <text evidence="3">The sequence shown here is derived from an EMBL/GenBank/DDBJ whole genome shotgun (WGS) entry which is preliminary data.</text>
</comment>
<dbReference type="PANTHER" id="PTHR34047">
    <property type="entry name" value="NUCLEAR INTRON MATURASE 1, MITOCHONDRIAL-RELATED"/>
    <property type="match status" value="1"/>
</dbReference>
<dbReference type="InterPro" id="IPR051083">
    <property type="entry name" value="GrpII_Intron_Splice-Mob/Def"/>
</dbReference>
<dbReference type="PANTHER" id="PTHR34047:SF8">
    <property type="entry name" value="PROTEIN YKFC"/>
    <property type="match status" value="1"/>
</dbReference>
<evidence type="ECO:0000259" key="2">
    <source>
        <dbReference type="PROSITE" id="PS50878"/>
    </source>
</evidence>
<name>A0A2S7SUS9_9BACT</name>
<dbReference type="InterPro" id="IPR043502">
    <property type="entry name" value="DNA/RNA_pol_sf"/>
</dbReference>
<dbReference type="Pfam" id="PF00078">
    <property type="entry name" value="RVT_1"/>
    <property type="match status" value="1"/>
</dbReference>
<dbReference type="InterPro" id="IPR000477">
    <property type="entry name" value="RT_dom"/>
</dbReference>